<keyword evidence="3" id="KW-0255">Endonuclease</keyword>
<gene>
    <name evidence="7" type="ORF">HGIILDEE_00040</name>
</gene>
<evidence type="ECO:0000256" key="2">
    <source>
        <dbReference type="ARBA" id="ARBA00022722"/>
    </source>
</evidence>
<keyword evidence="5" id="KW-0694">RNA-binding</keyword>
<dbReference type="Pfam" id="PF07927">
    <property type="entry name" value="HicA_toxin"/>
    <property type="match status" value="1"/>
</dbReference>
<evidence type="ECO:0008006" key="8">
    <source>
        <dbReference type="Google" id="ProtNLM"/>
    </source>
</evidence>
<proteinExistence type="predicted"/>
<accession>A0A7G9Z917</accession>
<evidence type="ECO:0000256" key="5">
    <source>
        <dbReference type="ARBA" id="ARBA00022884"/>
    </source>
</evidence>
<dbReference type="Gene3D" id="3.30.920.30">
    <property type="entry name" value="Hypothetical protein"/>
    <property type="match status" value="1"/>
</dbReference>
<sequence length="75" mass="8711">MSNLPVISGEKAVKCFEKLDYVVVRQKGSHIRMWHKSDRSKKPLTIPKHKVLGKGLLRKLLRDAEISVEEFRELL</sequence>
<evidence type="ECO:0000313" key="7">
    <source>
        <dbReference type="EMBL" id="QNO56751.1"/>
    </source>
</evidence>
<name>A0A7G9Z917_9EURY</name>
<reference evidence="7" key="1">
    <citation type="submission" date="2020-06" db="EMBL/GenBank/DDBJ databases">
        <title>Unique genomic features of the anaerobic methanotrophic archaea.</title>
        <authorList>
            <person name="Chadwick G.L."/>
            <person name="Skennerton C.T."/>
            <person name="Laso-Perez R."/>
            <person name="Leu A.O."/>
            <person name="Speth D.R."/>
            <person name="Yu H."/>
            <person name="Morgan-Lang C."/>
            <person name="Hatzenpichler R."/>
            <person name="Goudeau D."/>
            <person name="Malmstrom R."/>
            <person name="Brazelton W.J."/>
            <person name="Woyke T."/>
            <person name="Hallam S.J."/>
            <person name="Tyson G.W."/>
            <person name="Wegener G."/>
            <person name="Boetius A."/>
            <person name="Orphan V."/>
        </authorList>
    </citation>
    <scope>NUCLEOTIDE SEQUENCE</scope>
</reference>
<evidence type="ECO:0000256" key="4">
    <source>
        <dbReference type="ARBA" id="ARBA00022801"/>
    </source>
</evidence>
<evidence type="ECO:0000256" key="3">
    <source>
        <dbReference type="ARBA" id="ARBA00022759"/>
    </source>
</evidence>
<dbReference type="SUPFAM" id="SSF54786">
    <property type="entry name" value="YcfA/nrd intein domain"/>
    <property type="match status" value="1"/>
</dbReference>
<dbReference type="EMBL" id="MT631666">
    <property type="protein sequence ID" value="QNO56751.1"/>
    <property type="molecule type" value="Genomic_DNA"/>
</dbReference>
<keyword evidence="1" id="KW-1277">Toxin-antitoxin system</keyword>
<keyword evidence="6" id="KW-0346">Stress response</keyword>
<evidence type="ECO:0000256" key="1">
    <source>
        <dbReference type="ARBA" id="ARBA00022649"/>
    </source>
</evidence>
<dbReference type="GO" id="GO:0003729">
    <property type="term" value="F:mRNA binding"/>
    <property type="evidence" value="ECO:0007669"/>
    <property type="project" value="InterPro"/>
</dbReference>
<dbReference type="GO" id="GO:0016787">
    <property type="term" value="F:hydrolase activity"/>
    <property type="evidence" value="ECO:0007669"/>
    <property type="project" value="UniProtKB-KW"/>
</dbReference>
<protein>
    <recommendedName>
        <fullName evidence="8">Addiction module toxin, HicA family</fullName>
    </recommendedName>
</protein>
<dbReference type="GO" id="GO:0004519">
    <property type="term" value="F:endonuclease activity"/>
    <property type="evidence" value="ECO:0007669"/>
    <property type="project" value="UniProtKB-KW"/>
</dbReference>
<dbReference type="InterPro" id="IPR012933">
    <property type="entry name" value="HicA_mRNA_interferase"/>
</dbReference>
<evidence type="ECO:0000256" key="6">
    <source>
        <dbReference type="ARBA" id="ARBA00023016"/>
    </source>
</evidence>
<keyword evidence="4" id="KW-0378">Hydrolase</keyword>
<organism evidence="7">
    <name type="scientific">Candidatus Methanophaga sp. ANME-1 ERB7</name>
    <dbReference type="NCBI Taxonomy" id="2759913"/>
    <lineage>
        <taxon>Archaea</taxon>
        <taxon>Methanobacteriati</taxon>
        <taxon>Methanobacteriota</taxon>
        <taxon>Stenosarchaea group</taxon>
        <taxon>Methanomicrobia</taxon>
        <taxon>Candidatus Methanophagales</taxon>
        <taxon>Candidatus Methanophagaceae</taxon>
        <taxon>Candidatus Methanophaga</taxon>
    </lineage>
</organism>
<dbReference type="AlphaFoldDB" id="A0A7G9Z917"/>
<keyword evidence="2" id="KW-0540">Nuclease</keyword>
<dbReference type="InterPro" id="IPR038570">
    <property type="entry name" value="HicA_sf"/>
</dbReference>